<dbReference type="RefSeq" id="WP_055263307.1">
    <property type="nucleotide sequence ID" value="NZ_CABIXQ010000002.1"/>
</dbReference>
<dbReference type="OrthoDB" id="9813147at2"/>
<dbReference type="GO" id="GO:0005524">
    <property type="term" value="F:ATP binding"/>
    <property type="evidence" value="ECO:0007669"/>
    <property type="project" value="InterPro"/>
</dbReference>
<sequence>MAIKIISATHRGLDGVLISVEVDIMKGLPTFNIVGLPDASVRESKERVRAAIVNSGYEFPLGRITINLSPADVRKNGTLLDLPIALGILMESNQIIKRDLEKFIVFGELSLSGELVGIKGAIPIIFEGDSKKKKNYIFPLDNLSEMRHFTLGNFYPFKSLEQVVSFITNEDLLPYKNRKQINKGKEKFKLDFGDIIGQYTAKRAMEIVAVGRHNIFLFGSPGSGKSMLAKALPSILPPLTIEEQKEIAKIYSVSGLWNKGYFIERPFRAPHHTTTKTALIGGGNEIKVGEITLAHNGVLFLDEILEFSNELLEVLRQPLEDGIINISRLRENYTLPSKFILVGAFNPCKCGRFMEDENNSLCECTEYEKRRYLNKISRPLMDRIDLFNYVPRIKYEEITDKKDYIDSDKMRQKVLEAVERQSFRLKDTIYNYNSEIVGKDVFRICNISSKGKKVLEQYYNKYNITLRGYVKIIKVARTIADLECSDEIADYHIIEALQYRKNAFGEII</sequence>
<evidence type="ECO:0000256" key="1">
    <source>
        <dbReference type="ARBA" id="ARBA00006354"/>
    </source>
</evidence>
<dbReference type="Gene3D" id="3.40.50.300">
    <property type="entry name" value="P-loop containing nucleotide triphosphate hydrolases"/>
    <property type="match status" value="1"/>
</dbReference>
<dbReference type="Pfam" id="PF13541">
    <property type="entry name" value="ChlI"/>
    <property type="match status" value="1"/>
</dbReference>
<dbReference type="Pfam" id="PF13335">
    <property type="entry name" value="Mg_chelatase_C"/>
    <property type="match status" value="1"/>
</dbReference>
<dbReference type="Proteomes" id="UP000095594">
    <property type="component" value="Unassembled WGS sequence"/>
</dbReference>
<dbReference type="PANTHER" id="PTHR32039:SF7">
    <property type="entry name" value="COMPETENCE PROTEIN COMM"/>
    <property type="match status" value="1"/>
</dbReference>
<proteinExistence type="inferred from homology"/>
<dbReference type="InterPro" id="IPR004482">
    <property type="entry name" value="Mg_chelat-rel"/>
</dbReference>
<dbReference type="InterPro" id="IPR020568">
    <property type="entry name" value="Ribosomal_Su5_D2-typ_SF"/>
</dbReference>
<evidence type="ECO:0000259" key="2">
    <source>
        <dbReference type="SMART" id="SM00382"/>
    </source>
</evidence>
<dbReference type="InterPro" id="IPR027417">
    <property type="entry name" value="P-loop_NTPase"/>
</dbReference>
<reference evidence="3 4" key="1">
    <citation type="submission" date="2015-09" db="EMBL/GenBank/DDBJ databases">
        <authorList>
            <consortium name="Pathogen Informatics"/>
        </authorList>
    </citation>
    <scope>NUCLEOTIDE SEQUENCE [LARGE SCALE GENOMIC DNA]</scope>
    <source>
        <strain evidence="3 4">2789STDY5834856</strain>
    </source>
</reference>
<dbReference type="Gene3D" id="3.30.230.10">
    <property type="match status" value="1"/>
</dbReference>
<evidence type="ECO:0000313" key="4">
    <source>
        <dbReference type="Proteomes" id="UP000095594"/>
    </source>
</evidence>
<name>A0A173Z0B1_9CLOT</name>
<evidence type="ECO:0000313" key="3">
    <source>
        <dbReference type="EMBL" id="CUN69189.1"/>
    </source>
</evidence>
<comment type="similarity">
    <text evidence="1">Belongs to the Mg-chelatase subunits D/I family. ComM subfamily.</text>
</comment>
<dbReference type="SUPFAM" id="SSF54211">
    <property type="entry name" value="Ribosomal protein S5 domain 2-like"/>
    <property type="match status" value="1"/>
</dbReference>
<dbReference type="InterPro" id="IPR045006">
    <property type="entry name" value="CHLI-like"/>
</dbReference>
<protein>
    <submittedName>
        <fullName evidence="3">Mg chelatase-like protein</fullName>
    </submittedName>
</protein>
<dbReference type="PANTHER" id="PTHR32039">
    <property type="entry name" value="MAGNESIUM-CHELATASE SUBUNIT CHLI"/>
    <property type="match status" value="1"/>
</dbReference>
<dbReference type="AlphaFoldDB" id="A0A173Z0B1"/>
<dbReference type="NCBIfam" id="TIGR00368">
    <property type="entry name" value="YifB family Mg chelatase-like AAA ATPase"/>
    <property type="match status" value="1"/>
</dbReference>
<dbReference type="EMBL" id="CYZX01000002">
    <property type="protein sequence ID" value="CUN69189.1"/>
    <property type="molecule type" value="Genomic_DNA"/>
</dbReference>
<feature type="domain" description="AAA+ ATPase" evidence="2">
    <location>
        <begin position="211"/>
        <end position="394"/>
    </location>
</feature>
<dbReference type="SMART" id="SM00382">
    <property type="entry name" value="AAA"/>
    <property type="match status" value="1"/>
</dbReference>
<organism evidence="3 4">
    <name type="scientific">Clostridium disporicum</name>
    <dbReference type="NCBI Taxonomy" id="84024"/>
    <lineage>
        <taxon>Bacteria</taxon>
        <taxon>Bacillati</taxon>
        <taxon>Bacillota</taxon>
        <taxon>Clostridia</taxon>
        <taxon>Eubacteriales</taxon>
        <taxon>Clostridiaceae</taxon>
        <taxon>Clostridium</taxon>
    </lineage>
</organism>
<dbReference type="InterPro" id="IPR014721">
    <property type="entry name" value="Ribsml_uS5_D2-typ_fold_subgr"/>
</dbReference>
<dbReference type="Pfam" id="PF01078">
    <property type="entry name" value="Mg_chelatase"/>
    <property type="match status" value="1"/>
</dbReference>
<accession>A0A173Z0B1</accession>
<gene>
    <name evidence="3" type="primary">comM</name>
    <name evidence="3" type="ORF">ERS852471_00350</name>
</gene>
<dbReference type="InterPro" id="IPR025158">
    <property type="entry name" value="Mg_chelat-rel_C"/>
</dbReference>
<dbReference type="InterPro" id="IPR003593">
    <property type="entry name" value="AAA+_ATPase"/>
</dbReference>
<dbReference type="SUPFAM" id="SSF52540">
    <property type="entry name" value="P-loop containing nucleoside triphosphate hydrolases"/>
    <property type="match status" value="1"/>
</dbReference>
<dbReference type="InterPro" id="IPR000523">
    <property type="entry name" value="Mg_chelatse_chII-like_cat_dom"/>
</dbReference>